<protein>
    <submittedName>
        <fullName evidence="2">Hydrolase, NUDIX family</fullName>
    </submittedName>
</protein>
<dbReference type="InterPro" id="IPR015797">
    <property type="entry name" value="NUDIX_hydrolase-like_dom_sf"/>
</dbReference>
<reference evidence="2 3" key="1">
    <citation type="submission" date="2016-11" db="EMBL/GenBank/DDBJ databases">
        <authorList>
            <person name="Jaros S."/>
            <person name="Januszkiewicz K."/>
            <person name="Wedrychowicz H."/>
        </authorList>
    </citation>
    <scope>NUCLEOTIDE SEQUENCE [LARGE SCALE GENOMIC DNA]</scope>
    <source>
        <strain evidence="2">NVI 5450</strain>
    </source>
</reference>
<dbReference type="Gene3D" id="3.90.79.10">
    <property type="entry name" value="Nucleoside Triphosphate Pyrophosphohydrolase"/>
    <property type="match status" value="1"/>
</dbReference>
<dbReference type="InterPro" id="IPR000086">
    <property type="entry name" value="NUDIX_hydrolase_dom"/>
</dbReference>
<evidence type="ECO:0000259" key="1">
    <source>
        <dbReference type="PROSITE" id="PS51462"/>
    </source>
</evidence>
<dbReference type="AlphaFoldDB" id="A0A1L0E9K6"/>
<evidence type="ECO:0000313" key="3">
    <source>
        <dbReference type="Proteomes" id="UP000183794"/>
    </source>
</evidence>
<dbReference type="Pfam" id="PF00293">
    <property type="entry name" value="NUDIX"/>
    <property type="match status" value="1"/>
</dbReference>
<dbReference type="SUPFAM" id="SSF55811">
    <property type="entry name" value="Nudix"/>
    <property type="match status" value="1"/>
</dbReference>
<dbReference type="EMBL" id="FPLD01000064">
    <property type="protein sequence ID" value="SGZ00739.1"/>
    <property type="molecule type" value="Genomic_DNA"/>
</dbReference>
<dbReference type="PANTHER" id="PTHR43736">
    <property type="entry name" value="ADP-RIBOSE PYROPHOSPHATASE"/>
    <property type="match status" value="1"/>
</dbReference>
<evidence type="ECO:0000313" key="2">
    <source>
        <dbReference type="EMBL" id="SGZ00739.1"/>
    </source>
</evidence>
<dbReference type="PROSITE" id="PS51462">
    <property type="entry name" value="NUDIX"/>
    <property type="match status" value="1"/>
</dbReference>
<dbReference type="Proteomes" id="UP000183794">
    <property type="component" value="Unassembled WGS sequence"/>
</dbReference>
<dbReference type="GO" id="GO:0016787">
    <property type="term" value="F:hydrolase activity"/>
    <property type="evidence" value="ECO:0007669"/>
    <property type="project" value="UniProtKB-KW"/>
</dbReference>
<sequence>MNESNIKSELKLHLDQYSSEYAIEKQYRKEMMTFLASSENPLYSNNVKGHFTASAWIVSSDLQHVLLTQHAKIGKWFQLGGHIEEFDKSFIGACLREAIEESGIQSLSLDDAFILDIDIHPIPEYKGIPQHPHYDISCYFVAPEGAKAVRTAESKQLKWVPIEQIKSLSDDAAINRMVEKTSLLINAL</sequence>
<organism evidence="2 3">
    <name type="scientific">Moritella viscosa</name>
    <dbReference type="NCBI Taxonomy" id="80854"/>
    <lineage>
        <taxon>Bacteria</taxon>
        <taxon>Pseudomonadati</taxon>
        <taxon>Pseudomonadota</taxon>
        <taxon>Gammaproteobacteria</taxon>
        <taxon>Alteromonadales</taxon>
        <taxon>Moritellaceae</taxon>
        <taxon>Moritella</taxon>
    </lineage>
</organism>
<proteinExistence type="predicted"/>
<dbReference type="OrthoDB" id="129709at2"/>
<dbReference type="RefSeq" id="WP_082287482.1">
    <property type="nucleotide sequence ID" value="NZ_CAWRBC010000034.1"/>
</dbReference>
<accession>A0A1L0E9K6</accession>
<name>A0A1L0E9K6_9GAMM</name>
<dbReference type="PANTHER" id="PTHR43736:SF1">
    <property type="entry name" value="DIHYDRONEOPTERIN TRIPHOSPHATE DIPHOSPHATASE"/>
    <property type="match status" value="1"/>
</dbReference>
<feature type="domain" description="Nudix hydrolase" evidence="1">
    <location>
        <begin position="48"/>
        <end position="183"/>
    </location>
</feature>
<dbReference type="CDD" id="cd03674">
    <property type="entry name" value="NUDIX_Hydrolase"/>
    <property type="match status" value="1"/>
</dbReference>
<gene>
    <name evidence="2" type="ORF">NVI5450_2339</name>
</gene>
<keyword evidence="2" id="KW-0378">Hydrolase</keyword>